<name>A0A1G1VRP4_9BACT</name>
<dbReference type="InterPro" id="IPR006442">
    <property type="entry name" value="Antitoxin_Phd/YefM"/>
</dbReference>
<comment type="caution">
    <text evidence="3">The sequence shown here is derived from an EMBL/GenBank/DDBJ whole genome shotgun (WGS) entry which is preliminary data.</text>
</comment>
<proteinExistence type="inferred from homology"/>
<dbReference type="STRING" id="1797589.A2784_05110"/>
<comment type="similarity">
    <text evidence="1 2">Belongs to the phD/YefM antitoxin family.</text>
</comment>
<organism evidence="3 4">
    <name type="scientific">Candidatus Chisholmbacteria bacterium RIFCSPHIGHO2_01_FULL_48_12</name>
    <dbReference type="NCBI Taxonomy" id="1797589"/>
    <lineage>
        <taxon>Bacteria</taxon>
        <taxon>Candidatus Chisholmiibacteriota</taxon>
    </lineage>
</organism>
<dbReference type="Gene3D" id="3.40.1620.10">
    <property type="entry name" value="YefM-like domain"/>
    <property type="match status" value="1"/>
</dbReference>
<sequence length="112" mass="12969">MELTRGEFVVYTLFTMNTISATDARNRFFELLNLAMYKGEEFLVEKDGKPAAKVVPVDTQKSPEEIKATLAEFRRVFAKSAKRKYWSVLDTPAWKRKEKIYLENMAKGILRG</sequence>
<dbReference type="InterPro" id="IPR036165">
    <property type="entry name" value="YefM-like_sf"/>
</dbReference>
<reference evidence="3 4" key="1">
    <citation type="journal article" date="2016" name="Nat. Commun.">
        <title>Thousands of microbial genomes shed light on interconnected biogeochemical processes in an aquifer system.</title>
        <authorList>
            <person name="Anantharaman K."/>
            <person name="Brown C.T."/>
            <person name="Hug L.A."/>
            <person name="Sharon I."/>
            <person name="Castelle C.J."/>
            <person name="Probst A.J."/>
            <person name="Thomas B.C."/>
            <person name="Singh A."/>
            <person name="Wilkins M.J."/>
            <person name="Karaoz U."/>
            <person name="Brodie E.L."/>
            <person name="Williams K.H."/>
            <person name="Hubbard S.S."/>
            <person name="Banfield J.F."/>
        </authorList>
    </citation>
    <scope>NUCLEOTIDE SEQUENCE [LARGE SCALE GENOMIC DNA]</scope>
</reference>
<comment type="function">
    <text evidence="2">Antitoxin component of a type II toxin-antitoxin (TA) system.</text>
</comment>
<dbReference type="EMBL" id="MHCH01000010">
    <property type="protein sequence ID" value="OGY18062.1"/>
    <property type="molecule type" value="Genomic_DNA"/>
</dbReference>
<accession>A0A1G1VRP4</accession>
<dbReference type="Pfam" id="PF02604">
    <property type="entry name" value="PhdYeFM_antitox"/>
    <property type="match status" value="1"/>
</dbReference>
<evidence type="ECO:0000313" key="4">
    <source>
        <dbReference type="Proteomes" id="UP000177324"/>
    </source>
</evidence>
<protein>
    <recommendedName>
        <fullName evidence="2">Antitoxin</fullName>
    </recommendedName>
</protein>
<gene>
    <name evidence="3" type="ORF">A2784_05110</name>
</gene>
<evidence type="ECO:0000256" key="1">
    <source>
        <dbReference type="ARBA" id="ARBA00009981"/>
    </source>
</evidence>
<dbReference type="AlphaFoldDB" id="A0A1G1VRP4"/>
<evidence type="ECO:0000256" key="2">
    <source>
        <dbReference type="RuleBase" id="RU362080"/>
    </source>
</evidence>
<dbReference type="NCBIfam" id="TIGR01552">
    <property type="entry name" value="phd_fam"/>
    <property type="match status" value="1"/>
</dbReference>
<dbReference type="Proteomes" id="UP000177324">
    <property type="component" value="Unassembled WGS sequence"/>
</dbReference>
<dbReference type="SUPFAM" id="SSF143120">
    <property type="entry name" value="YefM-like"/>
    <property type="match status" value="1"/>
</dbReference>
<evidence type="ECO:0000313" key="3">
    <source>
        <dbReference type="EMBL" id="OGY18062.1"/>
    </source>
</evidence>